<feature type="domain" description="Core-binding (CB)" evidence="7">
    <location>
        <begin position="23"/>
        <end position="109"/>
    </location>
</feature>
<dbReference type="PROSITE" id="PS51898">
    <property type="entry name" value="TYR_RECOMBINASE"/>
    <property type="match status" value="1"/>
</dbReference>
<dbReference type="EMBL" id="JAVIKH010000014">
    <property type="protein sequence ID" value="MDX8336822.1"/>
    <property type="molecule type" value="Genomic_DNA"/>
</dbReference>
<dbReference type="Pfam" id="PF13495">
    <property type="entry name" value="Phage_int_SAM_4"/>
    <property type="match status" value="1"/>
</dbReference>
<dbReference type="Gene3D" id="1.10.443.10">
    <property type="entry name" value="Intergrase catalytic core"/>
    <property type="match status" value="1"/>
</dbReference>
<proteinExistence type="inferred from homology"/>
<name>A0ABU4WB97_9FUSO</name>
<keyword evidence="9" id="KW-1185">Reference proteome</keyword>
<dbReference type="PROSITE" id="PS51900">
    <property type="entry name" value="CB"/>
    <property type="match status" value="1"/>
</dbReference>
<dbReference type="Proteomes" id="UP001279681">
    <property type="component" value="Unassembled WGS sequence"/>
</dbReference>
<dbReference type="InterPro" id="IPR002104">
    <property type="entry name" value="Integrase_catalytic"/>
</dbReference>
<evidence type="ECO:0000256" key="1">
    <source>
        <dbReference type="ARBA" id="ARBA00008857"/>
    </source>
</evidence>
<protein>
    <submittedName>
        <fullName evidence="8">Site-specific integrase</fullName>
    </submittedName>
</protein>
<dbReference type="RefSeq" id="WP_320314203.1">
    <property type="nucleotide sequence ID" value="NZ_JAVIKH010000014.1"/>
</dbReference>
<evidence type="ECO:0000256" key="5">
    <source>
        <dbReference type="PROSITE-ProRule" id="PRU01248"/>
    </source>
</evidence>
<dbReference type="InterPro" id="IPR011010">
    <property type="entry name" value="DNA_brk_join_enz"/>
</dbReference>
<organism evidence="8 9">
    <name type="scientific">Candidatus Cetobacterium colombiensis</name>
    <dbReference type="NCBI Taxonomy" id="3073100"/>
    <lineage>
        <taxon>Bacteria</taxon>
        <taxon>Fusobacteriati</taxon>
        <taxon>Fusobacteriota</taxon>
        <taxon>Fusobacteriia</taxon>
        <taxon>Fusobacteriales</taxon>
        <taxon>Fusobacteriaceae</taxon>
        <taxon>Cetobacterium</taxon>
    </lineage>
</organism>
<evidence type="ECO:0000256" key="4">
    <source>
        <dbReference type="ARBA" id="ARBA00023172"/>
    </source>
</evidence>
<keyword evidence="3 5" id="KW-0238">DNA-binding</keyword>
<evidence type="ECO:0000313" key="8">
    <source>
        <dbReference type="EMBL" id="MDX8336822.1"/>
    </source>
</evidence>
<feature type="domain" description="Tyr recombinase" evidence="6">
    <location>
        <begin position="130"/>
        <end position="319"/>
    </location>
</feature>
<keyword evidence="2" id="KW-0229">DNA integration</keyword>
<comment type="caution">
    <text evidence="8">The sequence shown here is derived from an EMBL/GenBank/DDBJ whole genome shotgun (WGS) entry which is preliminary data.</text>
</comment>
<accession>A0ABU4WB97</accession>
<dbReference type="InterPro" id="IPR010998">
    <property type="entry name" value="Integrase_recombinase_N"/>
</dbReference>
<gene>
    <name evidence="8" type="ORF">RFV38_10005</name>
</gene>
<reference evidence="9" key="1">
    <citation type="submission" date="2023-07" db="EMBL/GenBank/DDBJ databases">
        <authorList>
            <person name="Colorado M.A."/>
            <person name="Villamil L.M."/>
            <person name="Melo J.F."/>
            <person name="Rodriguez J.A."/>
            <person name="Ruiz R.Y."/>
        </authorList>
    </citation>
    <scope>NUCLEOTIDE SEQUENCE [LARGE SCALE GENOMIC DNA]</scope>
    <source>
        <strain evidence="9">C33</strain>
    </source>
</reference>
<dbReference type="InterPro" id="IPR050090">
    <property type="entry name" value="Tyrosine_recombinase_XerCD"/>
</dbReference>
<dbReference type="CDD" id="cd00397">
    <property type="entry name" value="DNA_BRE_C"/>
    <property type="match status" value="1"/>
</dbReference>
<evidence type="ECO:0000313" key="9">
    <source>
        <dbReference type="Proteomes" id="UP001279681"/>
    </source>
</evidence>
<dbReference type="Gene3D" id="1.10.150.130">
    <property type="match status" value="1"/>
</dbReference>
<dbReference type="PANTHER" id="PTHR30349">
    <property type="entry name" value="PHAGE INTEGRASE-RELATED"/>
    <property type="match status" value="1"/>
</dbReference>
<evidence type="ECO:0000259" key="6">
    <source>
        <dbReference type="PROSITE" id="PS51898"/>
    </source>
</evidence>
<evidence type="ECO:0000256" key="2">
    <source>
        <dbReference type="ARBA" id="ARBA00022908"/>
    </source>
</evidence>
<dbReference type="SUPFAM" id="SSF56349">
    <property type="entry name" value="DNA breaking-rejoining enzymes"/>
    <property type="match status" value="1"/>
</dbReference>
<evidence type="ECO:0000256" key="3">
    <source>
        <dbReference type="ARBA" id="ARBA00023125"/>
    </source>
</evidence>
<dbReference type="InterPro" id="IPR013762">
    <property type="entry name" value="Integrase-like_cat_sf"/>
</dbReference>
<dbReference type="PANTHER" id="PTHR30349:SF64">
    <property type="entry name" value="PROPHAGE INTEGRASE INTD-RELATED"/>
    <property type="match status" value="1"/>
</dbReference>
<dbReference type="Pfam" id="PF00589">
    <property type="entry name" value="Phage_integrase"/>
    <property type="match status" value="1"/>
</dbReference>
<dbReference type="InterPro" id="IPR004107">
    <property type="entry name" value="Integrase_SAM-like_N"/>
</dbReference>
<evidence type="ECO:0000259" key="7">
    <source>
        <dbReference type="PROSITE" id="PS51900"/>
    </source>
</evidence>
<dbReference type="InterPro" id="IPR044068">
    <property type="entry name" value="CB"/>
</dbReference>
<keyword evidence="4" id="KW-0233">DNA recombination</keyword>
<sequence>MNEIIIKEKHEISTQRRKRKSREEKKSIFEIYKSPKTMKDYFFYLKDFLTYVYDGDSPIEGDELIELMTGIEKSDIEDYLSHLINEREMKKTSVNKVISSLKSLYKELEKSGYDNPFKYIGLFKTSRNLDNILKVSFDDIKEILKKYKVNGEKEYRNTLILHTLFYTGMRSQELLSLQFKHILKRNGEYFVKLEKTKSGREQYKPLHNFLINKIGDYKNYLTNVYGIDEEELEEKFLFCSSFEKNKPLSYRALYNVVQEMGEVINKDISPHNIRHAIATELSLNGADLIEIRDFLGHSDTKVTEVYINAKSIIEKKVLDKIPVQSIDD</sequence>
<comment type="similarity">
    <text evidence="1">Belongs to the 'phage' integrase family.</text>
</comment>